<keyword evidence="4" id="KW-0808">Transferase</keyword>
<evidence type="ECO:0000313" key="11">
    <source>
        <dbReference type="EMBL" id="KAK9797756.1"/>
    </source>
</evidence>
<accession>A0AAW1NWL1</accession>
<protein>
    <recommendedName>
        <fullName evidence="13">16S rRNA (uracil(1498)-N(3))-methyltransferase</fullName>
    </recommendedName>
</protein>
<name>A0AAW1NWL1_9CHLO</name>
<reference evidence="11 12" key="1">
    <citation type="journal article" date="2024" name="Nat. Commun.">
        <title>Phylogenomics reveals the evolutionary origins of lichenization in chlorophyte algae.</title>
        <authorList>
            <person name="Puginier C."/>
            <person name="Libourel C."/>
            <person name="Otte J."/>
            <person name="Skaloud P."/>
            <person name="Haon M."/>
            <person name="Grisel S."/>
            <person name="Petersen M."/>
            <person name="Berrin J.G."/>
            <person name="Delaux P.M."/>
            <person name="Dal Grande F."/>
            <person name="Keller J."/>
        </authorList>
    </citation>
    <scope>NUCLEOTIDE SEQUENCE [LARGE SCALE GENOMIC DNA]</scope>
    <source>
        <strain evidence="11 12">SAG 2036</strain>
    </source>
</reference>
<dbReference type="GO" id="GO:0004144">
    <property type="term" value="F:diacylglycerol O-acyltransferase activity"/>
    <property type="evidence" value="ECO:0007669"/>
    <property type="project" value="UniProtKB-ARBA"/>
</dbReference>
<evidence type="ECO:0000256" key="6">
    <source>
        <dbReference type="ARBA" id="ARBA00022824"/>
    </source>
</evidence>
<evidence type="ECO:0000256" key="1">
    <source>
        <dbReference type="ARBA" id="ARBA00004477"/>
    </source>
</evidence>
<comment type="similarity">
    <text evidence="2">Belongs to the diacylglycerol acyltransferase family.</text>
</comment>
<evidence type="ECO:0000256" key="8">
    <source>
        <dbReference type="ARBA" id="ARBA00023098"/>
    </source>
</evidence>
<dbReference type="Pfam" id="PF03982">
    <property type="entry name" value="DAGAT"/>
    <property type="match status" value="1"/>
</dbReference>
<keyword evidence="10" id="KW-0012">Acyltransferase</keyword>
<dbReference type="Proteomes" id="UP001465755">
    <property type="component" value="Unassembled WGS sequence"/>
</dbReference>
<evidence type="ECO:0000256" key="2">
    <source>
        <dbReference type="ARBA" id="ARBA00005420"/>
    </source>
</evidence>
<organism evidence="11 12">
    <name type="scientific">Symbiochloris irregularis</name>
    <dbReference type="NCBI Taxonomy" id="706552"/>
    <lineage>
        <taxon>Eukaryota</taxon>
        <taxon>Viridiplantae</taxon>
        <taxon>Chlorophyta</taxon>
        <taxon>core chlorophytes</taxon>
        <taxon>Trebouxiophyceae</taxon>
        <taxon>Trebouxiales</taxon>
        <taxon>Trebouxiaceae</taxon>
        <taxon>Symbiochloris</taxon>
    </lineage>
</organism>
<evidence type="ECO:0000313" key="12">
    <source>
        <dbReference type="Proteomes" id="UP001465755"/>
    </source>
</evidence>
<evidence type="ECO:0008006" key="13">
    <source>
        <dbReference type="Google" id="ProtNLM"/>
    </source>
</evidence>
<proteinExistence type="inferred from homology"/>
<dbReference type="GO" id="GO:0019432">
    <property type="term" value="P:triglyceride biosynthetic process"/>
    <property type="evidence" value="ECO:0007669"/>
    <property type="project" value="TreeGrafter"/>
</dbReference>
<dbReference type="PANTHER" id="PTHR12317">
    <property type="entry name" value="DIACYLGLYCEROL O-ACYLTRANSFERASE"/>
    <property type="match status" value="1"/>
</dbReference>
<evidence type="ECO:0000256" key="9">
    <source>
        <dbReference type="ARBA" id="ARBA00023136"/>
    </source>
</evidence>
<keyword evidence="5" id="KW-0812">Transmembrane</keyword>
<sequence length="137" mass="14572">MQVIVPRMPVIPPDKTVVVAQVPHGAFPMAYWLSATVIGHSATGGNFTQGVVATVLLRVPIVKHLVAWVGAKPADRGVMLKLLREGCCVGTAPEGLAGTFDSCSTHEERVCLSRHKGYIRVALEAGVDILPVPLILE</sequence>
<dbReference type="EMBL" id="JALJOQ010000105">
    <property type="protein sequence ID" value="KAK9797756.1"/>
    <property type="molecule type" value="Genomic_DNA"/>
</dbReference>
<dbReference type="AlphaFoldDB" id="A0AAW1NWL1"/>
<comment type="subcellular location">
    <subcellularLocation>
        <location evidence="1">Endoplasmic reticulum membrane</location>
        <topology evidence="1">Multi-pass membrane protein</topology>
    </subcellularLocation>
</comment>
<evidence type="ECO:0000256" key="4">
    <source>
        <dbReference type="ARBA" id="ARBA00022679"/>
    </source>
</evidence>
<gene>
    <name evidence="11" type="ORF">WJX73_007009</name>
</gene>
<comment type="caution">
    <text evidence="11">The sequence shown here is derived from an EMBL/GenBank/DDBJ whole genome shotgun (WGS) entry which is preliminary data.</text>
</comment>
<evidence type="ECO:0000256" key="5">
    <source>
        <dbReference type="ARBA" id="ARBA00022692"/>
    </source>
</evidence>
<dbReference type="PANTHER" id="PTHR12317:SF63">
    <property type="entry name" value="DIACYLGLYCEROL O-ACYLTRANSFERASE 2"/>
    <property type="match status" value="1"/>
</dbReference>
<dbReference type="InterPro" id="IPR007130">
    <property type="entry name" value="DAGAT"/>
</dbReference>
<keyword evidence="6" id="KW-0256">Endoplasmic reticulum</keyword>
<keyword evidence="12" id="KW-1185">Reference proteome</keyword>
<keyword evidence="9" id="KW-0472">Membrane</keyword>
<evidence type="ECO:0000256" key="10">
    <source>
        <dbReference type="ARBA" id="ARBA00023315"/>
    </source>
</evidence>
<keyword evidence="7" id="KW-1133">Transmembrane helix</keyword>
<dbReference type="GO" id="GO:0005789">
    <property type="term" value="C:endoplasmic reticulum membrane"/>
    <property type="evidence" value="ECO:0007669"/>
    <property type="project" value="UniProtKB-SubCell"/>
</dbReference>
<keyword evidence="3" id="KW-0444">Lipid biosynthesis</keyword>
<keyword evidence="8" id="KW-0443">Lipid metabolism</keyword>
<evidence type="ECO:0000256" key="7">
    <source>
        <dbReference type="ARBA" id="ARBA00022989"/>
    </source>
</evidence>
<evidence type="ECO:0000256" key="3">
    <source>
        <dbReference type="ARBA" id="ARBA00022516"/>
    </source>
</evidence>